<evidence type="ECO:0000313" key="3">
    <source>
        <dbReference type="Proteomes" id="UP000557307"/>
    </source>
</evidence>
<reference evidence="2 3" key="1">
    <citation type="submission" date="2020-08" db="EMBL/GenBank/DDBJ databases">
        <title>Genomic Encyclopedia of Type Strains, Phase IV (KMG-IV): sequencing the most valuable type-strain genomes for metagenomic binning, comparative biology and taxonomic classification.</title>
        <authorList>
            <person name="Goeker M."/>
        </authorList>
    </citation>
    <scope>NUCLEOTIDE SEQUENCE [LARGE SCALE GENOMIC DNA]</scope>
    <source>
        <strain evidence="2 3">DSM 105074</strain>
    </source>
</reference>
<dbReference type="Proteomes" id="UP000557307">
    <property type="component" value="Unassembled WGS sequence"/>
</dbReference>
<dbReference type="EMBL" id="JACHGF010000001">
    <property type="protein sequence ID" value="MBB5282547.1"/>
    <property type="molecule type" value="Genomic_DNA"/>
</dbReference>
<accession>A0A840TL80</accession>
<feature type="compositionally biased region" description="Basic and acidic residues" evidence="1">
    <location>
        <begin position="12"/>
        <end position="25"/>
    </location>
</feature>
<name>A0A840TL80_9BACT</name>
<feature type="region of interest" description="Disordered" evidence="1">
    <location>
        <begin position="1"/>
        <end position="37"/>
    </location>
</feature>
<keyword evidence="3" id="KW-1185">Reference proteome</keyword>
<evidence type="ECO:0000313" key="2">
    <source>
        <dbReference type="EMBL" id="MBB5282547.1"/>
    </source>
</evidence>
<dbReference type="AlphaFoldDB" id="A0A840TL80"/>
<proteinExistence type="predicted"/>
<organism evidence="2 3">
    <name type="scientific">Rhabdobacter roseus</name>
    <dbReference type="NCBI Taxonomy" id="1655419"/>
    <lineage>
        <taxon>Bacteria</taxon>
        <taxon>Pseudomonadati</taxon>
        <taxon>Bacteroidota</taxon>
        <taxon>Cytophagia</taxon>
        <taxon>Cytophagales</taxon>
        <taxon>Cytophagaceae</taxon>
        <taxon>Rhabdobacter</taxon>
    </lineage>
</organism>
<feature type="compositionally biased region" description="Basic residues" evidence="1">
    <location>
        <begin position="26"/>
        <end position="37"/>
    </location>
</feature>
<sequence>MAKGKNPSQNSPKKESTKTIKDKRAEKKAKRDSKKDY</sequence>
<feature type="compositionally biased region" description="Polar residues" evidence="1">
    <location>
        <begin position="1"/>
        <end position="11"/>
    </location>
</feature>
<evidence type="ECO:0000256" key="1">
    <source>
        <dbReference type="SAM" id="MobiDB-lite"/>
    </source>
</evidence>
<protein>
    <submittedName>
        <fullName evidence="2">Uncharacterized protein</fullName>
    </submittedName>
</protein>
<gene>
    <name evidence="2" type="ORF">HNQ92_000668</name>
</gene>
<comment type="caution">
    <text evidence="2">The sequence shown here is derived from an EMBL/GenBank/DDBJ whole genome shotgun (WGS) entry which is preliminary data.</text>
</comment>